<dbReference type="WBParaSite" id="ACAC_0000721101-mRNA-1">
    <property type="protein sequence ID" value="ACAC_0000721101-mRNA-1"/>
    <property type="gene ID" value="ACAC_0000721101"/>
</dbReference>
<dbReference type="Gene3D" id="1.10.238.10">
    <property type="entry name" value="EF-hand"/>
    <property type="match status" value="1"/>
</dbReference>
<sequence length="67" mass="7492">MPNLNIALLQLEMNDKTSVFNNNVNISRPALKHVLKEIAADLTDQQLEQVAEEIGEDGSGKTEFKHM</sequence>
<reference evidence="2" key="2">
    <citation type="submission" date="2017-02" db="UniProtKB">
        <authorList>
            <consortium name="WormBaseParasite"/>
        </authorList>
    </citation>
    <scope>IDENTIFICATION</scope>
</reference>
<proteinExistence type="predicted"/>
<dbReference type="Proteomes" id="UP000035642">
    <property type="component" value="Unassembled WGS sequence"/>
</dbReference>
<dbReference type="STRING" id="6313.A0A0K0DAD3"/>
<reference evidence="1" key="1">
    <citation type="submission" date="2012-09" db="EMBL/GenBank/DDBJ databases">
        <authorList>
            <person name="Martin A.A."/>
        </authorList>
    </citation>
    <scope>NUCLEOTIDE SEQUENCE</scope>
</reference>
<organism evidence="1 2">
    <name type="scientific">Angiostrongylus cantonensis</name>
    <name type="common">Rat lungworm</name>
    <dbReference type="NCBI Taxonomy" id="6313"/>
    <lineage>
        <taxon>Eukaryota</taxon>
        <taxon>Metazoa</taxon>
        <taxon>Ecdysozoa</taxon>
        <taxon>Nematoda</taxon>
        <taxon>Chromadorea</taxon>
        <taxon>Rhabditida</taxon>
        <taxon>Rhabditina</taxon>
        <taxon>Rhabditomorpha</taxon>
        <taxon>Strongyloidea</taxon>
        <taxon>Metastrongylidae</taxon>
        <taxon>Angiostrongylus</taxon>
    </lineage>
</organism>
<keyword evidence="1" id="KW-1185">Reference proteome</keyword>
<protein>
    <submittedName>
        <fullName evidence="2">EF-hand domain-containing protein</fullName>
    </submittedName>
</protein>
<name>A0A0K0DAD3_ANGCA</name>
<accession>A0A0K0DAD3</accession>
<evidence type="ECO:0000313" key="2">
    <source>
        <dbReference type="WBParaSite" id="ACAC_0000721101-mRNA-1"/>
    </source>
</evidence>
<dbReference type="AlphaFoldDB" id="A0A0K0DAD3"/>
<evidence type="ECO:0000313" key="1">
    <source>
        <dbReference type="Proteomes" id="UP000035642"/>
    </source>
</evidence>